<gene>
    <name evidence="1" type="ORF">MRB53_023407</name>
</gene>
<organism evidence="1 2">
    <name type="scientific">Persea americana</name>
    <name type="common">Avocado</name>
    <dbReference type="NCBI Taxonomy" id="3435"/>
    <lineage>
        <taxon>Eukaryota</taxon>
        <taxon>Viridiplantae</taxon>
        <taxon>Streptophyta</taxon>
        <taxon>Embryophyta</taxon>
        <taxon>Tracheophyta</taxon>
        <taxon>Spermatophyta</taxon>
        <taxon>Magnoliopsida</taxon>
        <taxon>Magnoliidae</taxon>
        <taxon>Laurales</taxon>
        <taxon>Lauraceae</taxon>
        <taxon>Persea</taxon>
    </lineage>
</organism>
<accession>A0ACC2L9C3</accession>
<dbReference type="Proteomes" id="UP001234297">
    <property type="component" value="Chromosome 7"/>
</dbReference>
<comment type="caution">
    <text evidence="1">The sequence shown here is derived from an EMBL/GenBank/DDBJ whole genome shotgun (WGS) entry which is preliminary data.</text>
</comment>
<dbReference type="EMBL" id="CM056815">
    <property type="protein sequence ID" value="KAJ8630084.1"/>
    <property type="molecule type" value="Genomic_DNA"/>
</dbReference>
<keyword evidence="2" id="KW-1185">Reference proteome</keyword>
<evidence type="ECO:0000313" key="1">
    <source>
        <dbReference type="EMBL" id="KAJ8630084.1"/>
    </source>
</evidence>
<evidence type="ECO:0000313" key="2">
    <source>
        <dbReference type="Proteomes" id="UP001234297"/>
    </source>
</evidence>
<proteinExistence type="predicted"/>
<reference evidence="1 2" key="1">
    <citation type="journal article" date="2022" name="Hortic Res">
        <title>A haplotype resolved chromosomal level avocado genome allows analysis of novel avocado genes.</title>
        <authorList>
            <person name="Nath O."/>
            <person name="Fletcher S.J."/>
            <person name="Hayward A."/>
            <person name="Shaw L.M."/>
            <person name="Masouleh A.K."/>
            <person name="Furtado A."/>
            <person name="Henry R.J."/>
            <person name="Mitter N."/>
        </authorList>
    </citation>
    <scope>NUCLEOTIDE SEQUENCE [LARGE SCALE GENOMIC DNA]</scope>
    <source>
        <strain evidence="2">cv. Hass</strain>
    </source>
</reference>
<sequence length="86" mass="9372">MGGLIHVDSEWSGGRRKSGKERKNEMGGSELGGVRENKRERKKETEKQEIDRDGVAAGSPEMGKPDGDGGGRRRLQGPPGWWGSKP</sequence>
<name>A0ACC2L9C3_PERAE</name>
<protein>
    <submittedName>
        <fullName evidence="1">Uncharacterized protein</fullName>
    </submittedName>
</protein>